<protein>
    <submittedName>
        <fullName evidence="4">Short-chain dehydrogenase/reductase SDR</fullName>
    </submittedName>
</protein>
<dbReference type="HOGENOM" id="CLU_010194_2_1_6"/>
<dbReference type="InterPro" id="IPR002347">
    <property type="entry name" value="SDR_fam"/>
</dbReference>
<evidence type="ECO:0000313" key="5">
    <source>
        <dbReference type="Proteomes" id="UP000032749"/>
    </source>
</evidence>
<sequence length="248" mass="26524">MAKSVIITGASSGIGAALAHEFANRGYNIALCARRVEKLESLQQALTQKNSNIQVITSALDVNALETVPTVLNEIKSRLGNIDIVVANAGITGVRRTGSGDLTIDKSILQTNLFGAIATIDAAVAIFREQGFGHIVGISSFSAFRGIPGSAAYSASKAALTNYLQAVGTELYRKKEIKVTAIHPGFIRTEIDDNIDKFPFVIDADKAANTMVNAIEKGKTDIVVPSWPWAILRKVMPKLPESVIAKIF</sequence>
<dbReference type="PANTHER" id="PTHR44196">
    <property type="entry name" value="DEHYDROGENASE/REDUCTASE SDR FAMILY MEMBER 7B"/>
    <property type="match status" value="1"/>
</dbReference>
<dbReference type="GO" id="GO:0016020">
    <property type="term" value="C:membrane"/>
    <property type="evidence" value="ECO:0007669"/>
    <property type="project" value="TreeGrafter"/>
</dbReference>
<evidence type="ECO:0000256" key="1">
    <source>
        <dbReference type="ARBA" id="ARBA00006484"/>
    </source>
</evidence>
<dbReference type="InterPro" id="IPR036291">
    <property type="entry name" value="NAD(P)-bd_dom_sf"/>
</dbReference>
<organism evidence="4 5">
    <name type="scientific">Oleispira antarctica RB-8</name>
    <dbReference type="NCBI Taxonomy" id="698738"/>
    <lineage>
        <taxon>Bacteria</taxon>
        <taxon>Pseudomonadati</taxon>
        <taxon>Pseudomonadota</taxon>
        <taxon>Gammaproteobacteria</taxon>
        <taxon>Oceanospirillales</taxon>
        <taxon>Oceanospirillaceae</taxon>
        <taxon>Oleispira</taxon>
    </lineage>
</organism>
<proteinExistence type="inferred from homology"/>
<dbReference type="PRINTS" id="PR00080">
    <property type="entry name" value="SDRFAMILY"/>
</dbReference>
<dbReference type="NCBIfam" id="NF006099">
    <property type="entry name" value="PRK08251.1"/>
    <property type="match status" value="1"/>
</dbReference>
<dbReference type="STRING" id="698738.OLEAN_C26900"/>
<dbReference type="EMBL" id="FO203512">
    <property type="protein sequence ID" value="CCK76866.1"/>
    <property type="molecule type" value="Genomic_DNA"/>
</dbReference>
<dbReference type="PANTHER" id="PTHR44196:SF1">
    <property type="entry name" value="DEHYDROGENASE_REDUCTASE SDR FAMILY MEMBER 7B"/>
    <property type="match status" value="1"/>
</dbReference>
<reference evidence="4 5" key="1">
    <citation type="journal article" date="2013" name="Nat. Commun.">
        <title>Genome sequence and functional genomic analysis of the oil-degrading bacterium Oleispira antarctica.</title>
        <authorList>
            <person name="Kube M."/>
            <person name="Chernikova T.N."/>
            <person name="Al-Ramahi Y."/>
            <person name="Beloqui A."/>
            <person name="Lopez-Cortez N."/>
            <person name="Guazzaroni M.E."/>
            <person name="Heipieper H.J."/>
            <person name="Klages S."/>
            <person name="Kotsyurbenko O.R."/>
            <person name="Langer I."/>
            <person name="Nechitaylo T.Y."/>
            <person name="Lunsdorf H."/>
            <person name="Fernandez M."/>
            <person name="Juarez S."/>
            <person name="Ciordia S."/>
            <person name="Singer A."/>
            <person name="Kagan O."/>
            <person name="Egorova O."/>
            <person name="Petit P.A."/>
            <person name="Stogios P."/>
            <person name="Kim Y."/>
            <person name="Tchigvintsev A."/>
            <person name="Flick R."/>
            <person name="Denaro R."/>
            <person name="Genovese M."/>
            <person name="Albar J.P."/>
            <person name="Reva O.N."/>
            <person name="Martinez-Gomariz M."/>
            <person name="Tran H."/>
            <person name="Ferrer M."/>
            <person name="Savchenko A."/>
            <person name="Yakunin A.F."/>
            <person name="Yakimov M.M."/>
            <person name="Golyshina O.V."/>
            <person name="Reinhardt R."/>
            <person name="Golyshin P.N."/>
        </authorList>
    </citation>
    <scope>NUCLEOTIDE SEQUENCE [LARGE SCALE GENOMIC DNA]</scope>
</reference>
<name>R4YP26_OLEAN</name>
<dbReference type="AlphaFoldDB" id="R4YP26"/>
<gene>
    <name evidence="4" type="ORF">OLEAN_C26900</name>
</gene>
<dbReference type="KEGG" id="oai:OLEAN_C26900"/>
<dbReference type="InterPro" id="IPR020904">
    <property type="entry name" value="Sc_DH/Rdtase_CS"/>
</dbReference>
<evidence type="ECO:0000256" key="2">
    <source>
        <dbReference type="ARBA" id="ARBA00023002"/>
    </source>
</evidence>
<comment type="similarity">
    <text evidence="1 3">Belongs to the short-chain dehydrogenases/reductases (SDR) family.</text>
</comment>
<dbReference type="OrthoDB" id="335726at2"/>
<accession>R4YP26</accession>
<dbReference type="GO" id="GO:0016491">
    <property type="term" value="F:oxidoreductase activity"/>
    <property type="evidence" value="ECO:0007669"/>
    <property type="project" value="UniProtKB-KW"/>
</dbReference>
<dbReference type="Gene3D" id="3.40.50.720">
    <property type="entry name" value="NAD(P)-binding Rossmann-like Domain"/>
    <property type="match status" value="1"/>
</dbReference>
<keyword evidence="5" id="KW-1185">Reference proteome</keyword>
<keyword evidence="2" id="KW-0560">Oxidoreductase</keyword>
<dbReference type="PROSITE" id="PS00061">
    <property type="entry name" value="ADH_SHORT"/>
    <property type="match status" value="1"/>
</dbReference>
<dbReference type="Pfam" id="PF00106">
    <property type="entry name" value="adh_short"/>
    <property type="match status" value="1"/>
</dbReference>
<dbReference type="Proteomes" id="UP000032749">
    <property type="component" value="Chromosome"/>
</dbReference>
<evidence type="ECO:0000313" key="4">
    <source>
        <dbReference type="EMBL" id="CCK76866.1"/>
    </source>
</evidence>
<dbReference type="PRINTS" id="PR00081">
    <property type="entry name" value="GDHRDH"/>
</dbReference>
<evidence type="ECO:0000256" key="3">
    <source>
        <dbReference type="RuleBase" id="RU000363"/>
    </source>
</evidence>
<dbReference type="SUPFAM" id="SSF51735">
    <property type="entry name" value="NAD(P)-binding Rossmann-fold domains"/>
    <property type="match status" value="1"/>
</dbReference>